<protein>
    <recommendedName>
        <fullName evidence="6">RING-type domain-containing protein</fullName>
    </recommendedName>
</protein>
<dbReference type="InterPro" id="IPR017907">
    <property type="entry name" value="Znf_RING_CS"/>
</dbReference>
<feature type="region of interest" description="Disordered" evidence="5">
    <location>
        <begin position="158"/>
        <end position="204"/>
    </location>
</feature>
<feature type="region of interest" description="Disordered" evidence="5">
    <location>
        <begin position="406"/>
        <end position="426"/>
    </location>
</feature>
<evidence type="ECO:0000256" key="1">
    <source>
        <dbReference type="ARBA" id="ARBA00022723"/>
    </source>
</evidence>
<dbReference type="GO" id="GO:0061630">
    <property type="term" value="F:ubiquitin protein ligase activity"/>
    <property type="evidence" value="ECO:0007669"/>
    <property type="project" value="UniProtKB-EC"/>
</dbReference>
<dbReference type="Gene3D" id="3.30.40.10">
    <property type="entry name" value="Zinc/RING finger domain, C3HC4 (zinc finger)"/>
    <property type="match status" value="1"/>
</dbReference>
<dbReference type="SUPFAM" id="SSF57850">
    <property type="entry name" value="RING/U-box"/>
    <property type="match status" value="1"/>
</dbReference>
<dbReference type="PANTHER" id="PTHR22996">
    <property type="entry name" value="MAHOGUNIN"/>
    <property type="match status" value="1"/>
</dbReference>
<dbReference type="InterPro" id="IPR001841">
    <property type="entry name" value="Znf_RING"/>
</dbReference>
<dbReference type="Proteomes" id="UP000245946">
    <property type="component" value="Unassembled WGS sequence"/>
</dbReference>
<keyword evidence="3" id="KW-0862">Zinc</keyword>
<reference evidence="7 8" key="1">
    <citation type="journal article" date="2018" name="Mol. Biol. Evol.">
        <title>Broad Genomic Sampling Reveals a Smut Pathogenic Ancestry of the Fungal Clade Ustilaginomycotina.</title>
        <authorList>
            <person name="Kijpornyongpan T."/>
            <person name="Mondo S.J."/>
            <person name="Barry K."/>
            <person name="Sandor L."/>
            <person name="Lee J."/>
            <person name="Lipzen A."/>
            <person name="Pangilinan J."/>
            <person name="LaButti K."/>
            <person name="Hainaut M."/>
            <person name="Henrissat B."/>
            <person name="Grigoriev I.V."/>
            <person name="Spatafora J.W."/>
            <person name="Aime M.C."/>
        </authorList>
    </citation>
    <scope>NUCLEOTIDE SEQUENCE [LARGE SCALE GENOMIC DNA]</scope>
    <source>
        <strain evidence="7 8">MCA 4186</strain>
    </source>
</reference>
<dbReference type="EMBL" id="KZ819291">
    <property type="protein sequence ID" value="PWN98507.1"/>
    <property type="molecule type" value="Genomic_DNA"/>
</dbReference>
<keyword evidence="1" id="KW-0479">Metal-binding</keyword>
<feature type="compositionally biased region" description="Basic residues" evidence="5">
    <location>
        <begin position="178"/>
        <end position="188"/>
    </location>
</feature>
<keyword evidence="8" id="KW-1185">Reference proteome</keyword>
<proteinExistence type="predicted"/>
<evidence type="ECO:0000313" key="7">
    <source>
        <dbReference type="EMBL" id="PWN98507.1"/>
    </source>
</evidence>
<feature type="compositionally biased region" description="Acidic residues" evidence="5">
    <location>
        <begin position="476"/>
        <end position="485"/>
    </location>
</feature>
<feature type="region of interest" description="Disordered" evidence="5">
    <location>
        <begin position="211"/>
        <end position="230"/>
    </location>
</feature>
<accession>A0A316Z9N4</accession>
<keyword evidence="2 4" id="KW-0863">Zinc-finger</keyword>
<dbReference type="InterPro" id="IPR013083">
    <property type="entry name" value="Znf_RING/FYVE/PHD"/>
</dbReference>
<evidence type="ECO:0000313" key="8">
    <source>
        <dbReference type="Proteomes" id="UP000245946"/>
    </source>
</evidence>
<dbReference type="GO" id="GO:0016567">
    <property type="term" value="P:protein ubiquitination"/>
    <property type="evidence" value="ECO:0007669"/>
    <property type="project" value="TreeGrafter"/>
</dbReference>
<feature type="compositionally biased region" description="Low complexity" evidence="5">
    <location>
        <begin position="189"/>
        <end position="198"/>
    </location>
</feature>
<dbReference type="STRING" id="58919.A0A316Z9N4"/>
<dbReference type="InterPro" id="IPR045194">
    <property type="entry name" value="MGRN1/RNF157-like"/>
</dbReference>
<dbReference type="OrthoDB" id="1711136at2759"/>
<feature type="compositionally biased region" description="Basic and acidic residues" evidence="5">
    <location>
        <begin position="98"/>
        <end position="115"/>
    </location>
</feature>
<dbReference type="AlphaFoldDB" id="A0A316Z9N4"/>
<dbReference type="PROSITE" id="PS50089">
    <property type="entry name" value="ZF_RING_2"/>
    <property type="match status" value="1"/>
</dbReference>
<dbReference type="GeneID" id="37272124"/>
<dbReference type="SMART" id="SM00184">
    <property type="entry name" value="RING"/>
    <property type="match status" value="1"/>
</dbReference>
<evidence type="ECO:0000256" key="3">
    <source>
        <dbReference type="ARBA" id="ARBA00022833"/>
    </source>
</evidence>
<evidence type="ECO:0000259" key="6">
    <source>
        <dbReference type="PROSITE" id="PS50089"/>
    </source>
</evidence>
<dbReference type="RefSeq" id="XP_025598786.1">
    <property type="nucleotide sequence ID" value="XM_025744580.1"/>
</dbReference>
<organism evidence="7 8">
    <name type="scientific">Tilletiopsis washingtonensis</name>
    <dbReference type="NCBI Taxonomy" id="58919"/>
    <lineage>
        <taxon>Eukaryota</taxon>
        <taxon>Fungi</taxon>
        <taxon>Dikarya</taxon>
        <taxon>Basidiomycota</taxon>
        <taxon>Ustilaginomycotina</taxon>
        <taxon>Exobasidiomycetes</taxon>
        <taxon>Entylomatales</taxon>
        <taxon>Entylomatales incertae sedis</taxon>
        <taxon>Tilletiopsis</taxon>
    </lineage>
</organism>
<feature type="compositionally biased region" description="Low complexity" evidence="5">
    <location>
        <begin position="509"/>
        <end position="536"/>
    </location>
</feature>
<dbReference type="GO" id="GO:0005737">
    <property type="term" value="C:cytoplasm"/>
    <property type="evidence" value="ECO:0007669"/>
    <property type="project" value="TreeGrafter"/>
</dbReference>
<feature type="region of interest" description="Disordered" evidence="5">
    <location>
        <begin position="470"/>
        <end position="541"/>
    </location>
</feature>
<sequence>MSSTVAAPPLAGPSQANADVELAQQQSPPPLSQRIGGRLAALMPSQRRPRAQDAEQGDEQPVPQHAREGSARSALSQRLATLRGQDRETTRNTTQADIEARAAPRGPTRREREEASSLFGPNLAVYFSSGSVSSGAAPSASAAAASAPVAGAAPAAPATGEEELASTDSTAVANATARKARLGSRGRARGASLSGIGSQLSLPLDGGESVTSLPLGSMPHPLDGSAAPASARAEGVDDVVAMAEGIEIDTLRKWIERSIDGGALEVHPGETTNGAPSSTASGAPPAICSTLQSYVNLKRNTVKLGLEPVAGTSAAPASPIAAQPFMPEPLTPVVGEDALGSLRHAPSLGNISLMQGAPGGHAGLQLPHGAAGPLPPSSHTLYFEYDCAAPAASVQLFLRASRKHGSWNENSEASATSAGGAGYLAQRGPPPHVLGWPVHSARLRRGFGEPMRAALALHLQYYAPPKAAKRSAGAVDGEEEDEENLQEMPAETPGLNVQRQLGVPPTPAAAPAANPFNLPGATDASAAPATPAAVEPTGEETKEARLAREKLERETLKLAVVVEALDEDGRPLREPNLQTTYLRLTSLPARPRADAAAAEAEATPAVERVWTVQVEGQEAEIGPHRFQLQELYGLSTRPPAVKPAPVEGEGEDGDGEAAPMPMVDLDGTNGSECLICLSAPPTTLLLPCTHSLCLECAVQLRESVKAMRETERRRGRTPRRKYNCPACRRAFTSMLHLSAADEKTMAQTST</sequence>
<dbReference type="PROSITE" id="PS00518">
    <property type="entry name" value="ZF_RING_1"/>
    <property type="match status" value="1"/>
</dbReference>
<dbReference type="PANTHER" id="PTHR22996:SF0">
    <property type="entry name" value="RE60872P-RELATED"/>
    <property type="match status" value="1"/>
</dbReference>
<gene>
    <name evidence="7" type="ORF">FA09DRAFT_343144</name>
</gene>
<dbReference type="Pfam" id="PF13920">
    <property type="entry name" value="zf-C3HC4_3"/>
    <property type="match status" value="1"/>
</dbReference>
<evidence type="ECO:0000256" key="5">
    <source>
        <dbReference type="SAM" id="MobiDB-lite"/>
    </source>
</evidence>
<feature type="domain" description="RING-type" evidence="6">
    <location>
        <begin position="673"/>
        <end position="728"/>
    </location>
</feature>
<evidence type="ECO:0000256" key="2">
    <source>
        <dbReference type="ARBA" id="ARBA00022771"/>
    </source>
</evidence>
<evidence type="ECO:0000256" key="4">
    <source>
        <dbReference type="PROSITE-ProRule" id="PRU00175"/>
    </source>
</evidence>
<feature type="region of interest" description="Disordered" evidence="5">
    <location>
        <begin position="1"/>
        <end position="116"/>
    </location>
</feature>
<dbReference type="GO" id="GO:0008270">
    <property type="term" value="F:zinc ion binding"/>
    <property type="evidence" value="ECO:0007669"/>
    <property type="project" value="UniProtKB-KW"/>
</dbReference>
<name>A0A316Z9N4_9BASI</name>